<dbReference type="Pfam" id="PF02653">
    <property type="entry name" value="BPD_transp_2"/>
    <property type="match status" value="1"/>
</dbReference>
<evidence type="ECO:0000313" key="8">
    <source>
        <dbReference type="Proteomes" id="UP001438189"/>
    </source>
</evidence>
<reference evidence="7 8" key="1">
    <citation type="submission" date="2024-06" db="EMBL/GenBank/DDBJ databases">
        <title>Genome sequencing of Agrobacterium spp. from tobacco in Serbia.</title>
        <authorList>
            <person name="Ilicic R.J."/>
            <person name="Studholme D.J."/>
            <person name="Jelusic A."/>
            <person name="Barac G."/>
            <person name="Bagi F."/>
            <person name="Popovic Milovanovic T."/>
        </authorList>
    </citation>
    <scope>NUCLEOTIDE SEQUENCE [LARGE SCALE GENOMIC DNA]</scope>
    <source>
        <strain evidence="7 8">DA1</strain>
    </source>
</reference>
<proteinExistence type="predicted"/>
<evidence type="ECO:0000256" key="3">
    <source>
        <dbReference type="ARBA" id="ARBA00022692"/>
    </source>
</evidence>
<dbReference type="RefSeq" id="WP_353574421.1">
    <property type="nucleotide sequence ID" value="NZ_JBETME010000008.1"/>
</dbReference>
<keyword evidence="5 6" id="KW-0472">Membrane</keyword>
<keyword evidence="2" id="KW-1003">Cell membrane</keyword>
<feature type="transmembrane region" description="Helical" evidence="6">
    <location>
        <begin position="256"/>
        <end position="281"/>
    </location>
</feature>
<evidence type="ECO:0000256" key="4">
    <source>
        <dbReference type="ARBA" id="ARBA00022989"/>
    </source>
</evidence>
<dbReference type="InterPro" id="IPR043428">
    <property type="entry name" value="LivM-like"/>
</dbReference>
<feature type="transmembrane region" description="Helical" evidence="6">
    <location>
        <begin position="67"/>
        <end position="86"/>
    </location>
</feature>
<dbReference type="InterPro" id="IPR001851">
    <property type="entry name" value="ABC_transp_permease"/>
</dbReference>
<dbReference type="CDD" id="cd06581">
    <property type="entry name" value="TM_PBP1_LivM_like"/>
    <property type="match status" value="1"/>
</dbReference>
<dbReference type="GO" id="GO:0005886">
    <property type="term" value="C:plasma membrane"/>
    <property type="evidence" value="ECO:0007669"/>
    <property type="project" value="UniProtKB-SubCell"/>
</dbReference>
<feature type="transmembrane region" description="Helical" evidence="6">
    <location>
        <begin position="92"/>
        <end position="111"/>
    </location>
</feature>
<accession>A0ABD5LKR9</accession>
<gene>
    <name evidence="7" type="ORF">ABVB70_19210</name>
</gene>
<dbReference type="EMBL" id="JBETME010000008">
    <property type="protein sequence ID" value="MES4992466.1"/>
    <property type="molecule type" value="Genomic_DNA"/>
</dbReference>
<evidence type="ECO:0000256" key="2">
    <source>
        <dbReference type="ARBA" id="ARBA00022475"/>
    </source>
</evidence>
<comment type="subcellular location">
    <subcellularLocation>
        <location evidence="1">Cell membrane</location>
        <topology evidence="1">Multi-pass membrane protein</topology>
    </subcellularLocation>
</comment>
<feature type="transmembrane region" description="Helical" evidence="6">
    <location>
        <begin position="293"/>
        <end position="314"/>
    </location>
</feature>
<feature type="transmembrane region" description="Helical" evidence="6">
    <location>
        <begin position="34"/>
        <end position="55"/>
    </location>
</feature>
<comment type="caution">
    <text evidence="7">The sequence shown here is derived from an EMBL/GenBank/DDBJ whole genome shotgun (WGS) entry which is preliminary data.</text>
</comment>
<protein>
    <submittedName>
        <fullName evidence="7">Branched-chain amino acid ABC transporter permease</fullName>
    </submittedName>
</protein>
<feature type="transmembrane region" description="Helical" evidence="6">
    <location>
        <begin position="7"/>
        <end position="28"/>
    </location>
</feature>
<dbReference type="AlphaFoldDB" id="A0ABD5LKR9"/>
<evidence type="ECO:0000256" key="6">
    <source>
        <dbReference type="SAM" id="Phobius"/>
    </source>
</evidence>
<dbReference type="PANTHER" id="PTHR30482:SF17">
    <property type="entry name" value="ABC TRANSPORTER ATP-BINDING PROTEIN"/>
    <property type="match status" value="1"/>
</dbReference>
<name>A0ABD5LKR9_AGRRD</name>
<feature type="transmembrane region" description="Helical" evidence="6">
    <location>
        <begin position="169"/>
        <end position="188"/>
    </location>
</feature>
<dbReference type="PANTHER" id="PTHR30482">
    <property type="entry name" value="HIGH-AFFINITY BRANCHED-CHAIN AMINO ACID TRANSPORT SYSTEM PERMEASE"/>
    <property type="match status" value="1"/>
</dbReference>
<evidence type="ECO:0000256" key="5">
    <source>
        <dbReference type="ARBA" id="ARBA00023136"/>
    </source>
</evidence>
<evidence type="ECO:0000256" key="1">
    <source>
        <dbReference type="ARBA" id="ARBA00004651"/>
    </source>
</evidence>
<keyword evidence="4 6" id="KW-1133">Transmembrane helix</keyword>
<feature type="transmembrane region" description="Helical" evidence="6">
    <location>
        <begin position="209"/>
        <end position="236"/>
    </location>
</feature>
<sequence>MNSHGKITAWPFLVGFVLVLAVGLALPMVANRGLVFVAGVVMIDIVVALAFNFLLSTAGILSFGQAMFIIVGGYGAGIVIKTFTGLSVLPAVAAAGLLSGLLALIVGFIALRRVEGSYFAVLTLALSTLVYLSIGKIDLLGREDGLTGIGRPDLQLGFMSVSLTAGDRFYYLIVIVCMILTAIVWLVMKSQFGRAVRAIRHDPQRAAFFGINVQAFRLTAFVFAGTITGIASALLGPWTQVLTTDLGHWAQSTEPILHVLLGGAGFFWGPAVGAVAFAALAYLTRTLTGLSELVTGGLLLFVVLAFPGGLLGIVSRMMGRTPEGHDK</sequence>
<evidence type="ECO:0000313" key="7">
    <source>
        <dbReference type="EMBL" id="MES4992466.1"/>
    </source>
</evidence>
<feature type="transmembrane region" description="Helical" evidence="6">
    <location>
        <begin position="118"/>
        <end position="134"/>
    </location>
</feature>
<keyword evidence="3 6" id="KW-0812">Transmembrane</keyword>
<dbReference type="Proteomes" id="UP001438189">
    <property type="component" value="Unassembled WGS sequence"/>
</dbReference>
<organism evidence="7 8">
    <name type="scientific">Agrobacterium radiobacter</name>
    <dbReference type="NCBI Taxonomy" id="362"/>
    <lineage>
        <taxon>Bacteria</taxon>
        <taxon>Pseudomonadati</taxon>
        <taxon>Pseudomonadota</taxon>
        <taxon>Alphaproteobacteria</taxon>
        <taxon>Hyphomicrobiales</taxon>
        <taxon>Rhizobiaceae</taxon>
        <taxon>Rhizobium/Agrobacterium group</taxon>
        <taxon>Agrobacterium</taxon>
        <taxon>Agrobacterium tumefaciens complex</taxon>
    </lineage>
</organism>